<dbReference type="PROSITE" id="PS51257">
    <property type="entry name" value="PROKAR_LIPOPROTEIN"/>
    <property type="match status" value="1"/>
</dbReference>
<feature type="transmembrane region" description="Helical" evidence="1">
    <location>
        <begin position="12"/>
        <end position="31"/>
    </location>
</feature>
<dbReference type="Proteomes" id="UP000824633">
    <property type="component" value="Chromosome"/>
</dbReference>
<gene>
    <name evidence="2" type="ORF">psyc5s11_49450</name>
</gene>
<organism evidence="2 3">
    <name type="scientific">Clostridium gelidum</name>
    <dbReference type="NCBI Taxonomy" id="704125"/>
    <lineage>
        <taxon>Bacteria</taxon>
        <taxon>Bacillati</taxon>
        <taxon>Bacillota</taxon>
        <taxon>Clostridia</taxon>
        <taxon>Eubacteriales</taxon>
        <taxon>Clostridiaceae</taxon>
        <taxon>Clostridium</taxon>
    </lineage>
</organism>
<keyword evidence="3" id="KW-1185">Reference proteome</keyword>
<name>A0ABN6J6A7_9CLOT</name>
<evidence type="ECO:0000256" key="1">
    <source>
        <dbReference type="SAM" id="Phobius"/>
    </source>
</evidence>
<dbReference type="RefSeq" id="WP_224035110.1">
    <property type="nucleotide sequence ID" value="NZ_AP024849.1"/>
</dbReference>
<proteinExistence type="predicted"/>
<keyword evidence="1" id="KW-0472">Membrane</keyword>
<reference evidence="3" key="1">
    <citation type="submission" date="2021-07" db="EMBL/GenBank/DDBJ databases">
        <title>Complete genome sequencing of a Clostridium isolate.</title>
        <authorList>
            <person name="Ueki A."/>
            <person name="Tonouchi A."/>
        </authorList>
    </citation>
    <scope>NUCLEOTIDE SEQUENCE [LARGE SCALE GENOMIC DNA]</scope>
    <source>
        <strain evidence="3">C5S11</strain>
    </source>
</reference>
<dbReference type="EMBL" id="AP024849">
    <property type="protein sequence ID" value="BCZ48878.1"/>
    <property type="molecule type" value="Genomic_DNA"/>
</dbReference>
<protein>
    <submittedName>
        <fullName evidence="2">Uncharacterized protein</fullName>
    </submittedName>
</protein>
<feature type="transmembrane region" description="Helical" evidence="1">
    <location>
        <begin position="37"/>
        <end position="55"/>
    </location>
</feature>
<keyword evidence="1" id="KW-1133">Transmembrane helix</keyword>
<evidence type="ECO:0000313" key="3">
    <source>
        <dbReference type="Proteomes" id="UP000824633"/>
    </source>
</evidence>
<evidence type="ECO:0000313" key="2">
    <source>
        <dbReference type="EMBL" id="BCZ48878.1"/>
    </source>
</evidence>
<accession>A0ABN6J6A7</accession>
<keyword evidence="1" id="KW-0812">Transmembrane</keyword>
<sequence>MKRKLDRTDLLFYIIYFSLACLYILLDIKILNVPKSIDGLIILTFSICAYIYRSIRRKSLC</sequence>